<proteinExistence type="predicted"/>
<reference evidence="2 3" key="1">
    <citation type="submission" date="2017-09" db="EMBL/GenBank/DDBJ databases">
        <authorList>
            <person name="Ehlers B."/>
            <person name="Leendertz F.H."/>
        </authorList>
    </citation>
    <scope>NUCLEOTIDE SEQUENCE [LARGE SCALE GENOMIC DNA]</scope>
    <source>
        <strain evidence="2 3">CGMCC 1.10978</strain>
    </source>
</reference>
<gene>
    <name evidence="2" type="ORF">SAMN06296416_10942</name>
</gene>
<dbReference type="EMBL" id="OCND01000009">
    <property type="protein sequence ID" value="SOD56259.1"/>
    <property type="molecule type" value="Genomic_DNA"/>
</dbReference>
<dbReference type="PANTHER" id="PTHR12461">
    <property type="entry name" value="HYPOXIA-INDUCIBLE FACTOR 1 ALPHA INHIBITOR-RELATED"/>
    <property type="match status" value="1"/>
</dbReference>
<dbReference type="InterPro" id="IPR041667">
    <property type="entry name" value="Cupin_8"/>
</dbReference>
<dbReference type="InterPro" id="IPR003347">
    <property type="entry name" value="JmjC_dom"/>
</dbReference>
<dbReference type="SMART" id="SM00558">
    <property type="entry name" value="JmjC"/>
    <property type="match status" value="1"/>
</dbReference>
<accession>A0A286DCC0</accession>
<keyword evidence="3" id="KW-1185">Reference proteome</keyword>
<organism evidence="2 3">
    <name type="scientific">Pseudoxanthomonas wuyuanensis</name>
    <dbReference type="NCBI Taxonomy" id="1073196"/>
    <lineage>
        <taxon>Bacteria</taxon>
        <taxon>Pseudomonadati</taxon>
        <taxon>Pseudomonadota</taxon>
        <taxon>Gammaproteobacteria</taxon>
        <taxon>Lysobacterales</taxon>
        <taxon>Lysobacteraceae</taxon>
        <taxon>Pseudoxanthomonas</taxon>
    </lineage>
</organism>
<sequence>MIGAIASVRELPDCQPGALPLDELLAAGQPVVLRGIARDWGLVQAGRRGMLEAMDYLRGHYNGQPVTYSYGSPEIAGRPFYNDDFTALNIEVRRSPLGEVLEAIAAHASDAQPPTYYVASLLVDTRFPEFRTQNDFDLAAHGIHAPPSIWIGNRVTASCHYDAMENIACCAVGRRRFTVFPPEQVANLYPGPLEPTPGGQVVSVVDFANPDFERYPRFRDALAAAQTAVLEPGDAIFIPNLWWHHVQALQPFNVLVNYWWNAAPAYIPAPPQALYHALWSLRDRPEREKQAWRALFDYYVFGDAQRAGEHLPPQARKTLGPIDETLARQLRAMLINKLNR</sequence>
<dbReference type="PANTHER" id="PTHR12461:SF105">
    <property type="entry name" value="HYPOXIA-INDUCIBLE FACTOR 1-ALPHA INHIBITOR"/>
    <property type="match status" value="1"/>
</dbReference>
<dbReference type="InterPro" id="IPR014710">
    <property type="entry name" value="RmlC-like_jellyroll"/>
</dbReference>
<dbReference type="OrthoDB" id="479699at2"/>
<feature type="domain" description="JmjC" evidence="1">
    <location>
        <begin position="116"/>
        <end position="275"/>
    </location>
</feature>
<dbReference type="RefSeq" id="WP_097123054.1">
    <property type="nucleotide sequence ID" value="NZ_OCND01000009.1"/>
</dbReference>
<dbReference type="Pfam" id="PF13621">
    <property type="entry name" value="Cupin_8"/>
    <property type="match status" value="1"/>
</dbReference>
<name>A0A286DCC0_9GAMM</name>
<dbReference type="AlphaFoldDB" id="A0A286DCC0"/>
<protein>
    <submittedName>
        <fullName evidence="2">Cupin-like domain-containing protein</fullName>
    </submittedName>
</protein>
<evidence type="ECO:0000259" key="1">
    <source>
        <dbReference type="PROSITE" id="PS51184"/>
    </source>
</evidence>
<dbReference type="Gene3D" id="2.60.120.10">
    <property type="entry name" value="Jelly Rolls"/>
    <property type="match status" value="1"/>
</dbReference>
<evidence type="ECO:0000313" key="2">
    <source>
        <dbReference type="EMBL" id="SOD56259.1"/>
    </source>
</evidence>
<dbReference type="Proteomes" id="UP000219374">
    <property type="component" value="Unassembled WGS sequence"/>
</dbReference>
<dbReference type="PROSITE" id="PS51184">
    <property type="entry name" value="JMJC"/>
    <property type="match status" value="1"/>
</dbReference>
<evidence type="ECO:0000313" key="3">
    <source>
        <dbReference type="Proteomes" id="UP000219374"/>
    </source>
</evidence>
<dbReference type="SUPFAM" id="SSF51197">
    <property type="entry name" value="Clavaminate synthase-like"/>
    <property type="match status" value="1"/>
</dbReference>